<dbReference type="PANTHER" id="PTHR21573:SF0">
    <property type="entry name" value="ER MEMBRANE PROTEIN COMPLEX SUBUNIT 1"/>
    <property type="match status" value="1"/>
</dbReference>
<evidence type="ECO:0000256" key="6">
    <source>
        <dbReference type="ARBA" id="ARBA00022729"/>
    </source>
</evidence>
<feature type="domain" description="EMC1 first beta-propeller" evidence="14">
    <location>
        <begin position="22"/>
        <end position="126"/>
    </location>
</feature>
<keyword evidence="6 12" id="KW-0732">Signal</keyword>
<evidence type="ECO:0000256" key="3">
    <source>
        <dbReference type="ARBA" id="ARBA00011276"/>
    </source>
</evidence>
<dbReference type="GO" id="GO:0072546">
    <property type="term" value="C:EMC complex"/>
    <property type="evidence" value="ECO:0007669"/>
    <property type="project" value="InterPro"/>
</dbReference>
<protein>
    <recommendedName>
        <fullName evidence="4">ER membrane protein complex subunit 1</fullName>
    </recommendedName>
</protein>
<name>A0A1B6LTB9_9HEMI</name>
<comment type="subunit">
    <text evidence="3">Component of the ER membrane protein complex (EMC).</text>
</comment>
<feature type="domain" description="EMC1 first beta-propeller" evidence="14">
    <location>
        <begin position="136"/>
        <end position="352"/>
    </location>
</feature>
<dbReference type="AlphaFoldDB" id="A0A1B6LTB9"/>
<gene>
    <name evidence="15" type="ORF">g.19722</name>
</gene>
<dbReference type="PANTHER" id="PTHR21573">
    <property type="entry name" value="ER MEMBRANE PROTEIN COMPLEX SUBUNIT 1"/>
    <property type="match status" value="1"/>
</dbReference>
<keyword evidence="10" id="KW-0325">Glycoprotein</keyword>
<dbReference type="InterPro" id="IPR015943">
    <property type="entry name" value="WD40/YVTN_repeat-like_dom_sf"/>
</dbReference>
<dbReference type="Gene3D" id="2.130.10.10">
    <property type="entry name" value="YVTN repeat-like/Quinoprotein amine dehydrogenase"/>
    <property type="match status" value="1"/>
</dbReference>
<dbReference type="Pfam" id="PF25293">
    <property type="entry name" value="Beta-prop_EMC1_N"/>
    <property type="match status" value="2"/>
</dbReference>
<evidence type="ECO:0000259" key="13">
    <source>
        <dbReference type="Pfam" id="PF07774"/>
    </source>
</evidence>
<evidence type="ECO:0000256" key="12">
    <source>
        <dbReference type="SAM" id="SignalP"/>
    </source>
</evidence>
<evidence type="ECO:0000256" key="11">
    <source>
        <dbReference type="SAM" id="Phobius"/>
    </source>
</evidence>
<dbReference type="SUPFAM" id="SSF50998">
    <property type="entry name" value="Quinoprotein alcohol dehydrogenase-like"/>
    <property type="match status" value="1"/>
</dbReference>
<dbReference type="InterPro" id="IPR058545">
    <property type="entry name" value="Beta-prop_EMC1_1st"/>
</dbReference>
<keyword evidence="5 11" id="KW-0812">Transmembrane</keyword>
<keyword evidence="7" id="KW-0256">Endoplasmic reticulum</keyword>
<dbReference type="Pfam" id="PF07774">
    <property type="entry name" value="EMC1_C"/>
    <property type="match status" value="1"/>
</dbReference>
<sequence>MYFQGAFLSCLLFSYLELGSSLYEDQIGKFDWKLNHLGKLKFSSIDLKSPSKKVFVATEENVIAGLSTKTGEILWRQILEKGDPGAVQLMHVDVEMVTVTGSGPYTVRGWNINLGNMLYEWSIASVRWPEVRWAVHQGKLYVASVGQRDGEISVYNVRVGGQPVTHSLSLPHLPDKHNVVVAGLSLVYTDMSGELLVSVPMTGNSPPSTLRLPSPAVSLTPVTGVSDQLFVRVNQHLVAISVDKLRLVDFEIPSDSNIAVHSYTAEQNIIIIVQHSGKELVVSGRVLETGSPVPELSSQLSHVFPLAASHVTSVVCLTRRDKTVTCQLLLSALDHSMAFAQVPGNLMWVREEALTSIVNMELVDLPVSDVEAAIEKEFNIKGVGEDFGVSGGSLTMLVRRVTSQLLQLQTLLMTVLGLRDPPNNVNGRADLVRDDFGLHKIIVAITSVGKIYGIDNLSHEIIWQFTLEDVIPFNNIGKAHVPFFVQRTTRHFPYPAQCTVLYRHKVTEEAVIYTFNPINGKSQDGKSLRLGYKLAQAVLLASVNEEFLKGLLLLDTTGKVHVYPESARQAAVQAATSTYLYTADTLSGQLTGYSLSYSSDQELVAVPLWEVKLSQKITAIVAKSPLEKVHSQGRVLGDRSVLYKYINPNLVAVLTQTPDPLYKNVLSVYLIDVVSGSVVFSAVHKRSLEPIHVVHSENWVIYSYFSDKSRRTEITTLDLYEGKTQSNTTAFSSVWNPIQPMVERQSYILPASVEMMKETITEKGITSKHILVALNSGGVLELPWVLLDPRRPLAATPDLREEAVIPYVPELPNLPEAIINYNQTLLRVSGIHTSPSGLESTCLVAVYGLDLFYTRVAPSKTFDMLKEDFDYILITAVLVGLTVSAFMTKRLAARKALKQAWK</sequence>
<reference evidence="15" key="1">
    <citation type="submission" date="2015-11" db="EMBL/GenBank/DDBJ databases">
        <title>De novo transcriptome assembly of four potential Pierce s Disease insect vectors from Arizona vineyards.</title>
        <authorList>
            <person name="Tassone E.E."/>
        </authorList>
    </citation>
    <scope>NUCLEOTIDE SEQUENCE</scope>
</reference>
<dbReference type="EMBL" id="GEBQ01013046">
    <property type="protein sequence ID" value="JAT26931.1"/>
    <property type="molecule type" value="Transcribed_RNA"/>
</dbReference>
<evidence type="ECO:0000256" key="4">
    <source>
        <dbReference type="ARBA" id="ARBA00020824"/>
    </source>
</evidence>
<dbReference type="InterPro" id="IPR011047">
    <property type="entry name" value="Quinoprotein_ADH-like_sf"/>
</dbReference>
<proteinExistence type="inferred from homology"/>
<dbReference type="GO" id="GO:0034975">
    <property type="term" value="P:protein folding in endoplasmic reticulum"/>
    <property type="evidence" value="ECO:0007669"/>
    <property type="project" value="TreeGrafter"/>
</dbReference>
<evidence type="ECO:0000256" key="7">
    <source>
        <dbReference type="ARBA" id="ARBA00022824"/>
    </source>
</evidence>
<dbReference type="InterPro" id="IPR026895">
    <property type="entry name" value="EMC1"/>
</dbReference>
<feature type="domain" description="ER membrane protein complex subunit 1 C-terminal" evidence="13">
    <location>
        <begin position="696"/>
        <end position="901"/>
    </location>
</feature>
<evidence type="ECO:0000256" key="10">
    <source>
        <dbReference type="ARBA" id="ARBA00023180"/>
    </source>
</evidence>
<evidence type="ECO:0000256" key="2">
    <source>
        <dbReference type="ARBA" id="ARBA00007904"/>
    </source>
</evidence>
<dbReference type="InterPro" id="IPR011678">
    <property type="entry name" value="EMC1_C"/>
</dbReference>
<keyword evidence="8 11" id="KW-1133">Transmembrane helix</keyword>
<feature type="chain" id="PRO_5008587671" description="ER membrane protein complex subunit 1" evidence="12">
    <location>
        <begin position="22"/>
        <end position="902"/>
    </location>
</feature>
<evidence type="ECO:0000256" key="5">
    <source>
        <dbReference type="ARBA" id="ARBA00022692"/>
    </source>
</evidence>
<keyword evidence="9 11" id="KW-0472">Membrane</keyword>
<evidence type="ECO:0000256" key="9">
    <source>
        <dbReference type="ARBA" id="ARBA00023136"/>
    </source>
</evidence>
<evidence type="ECO:0000313" key="15">
    <source>
        <dbReference type="EMBL" id="JAT26931.1"/>
    </source>
</evidence>
<feature type="transmembrane region" description="Helical" evidence="11">
    <location>
        <begin position="869"/>
        <end position="888"/>
    </location>
</feature>
<evidence type="ECO:0000256" key="8">
    <source>
        <dbReference type="ARBA" id="ARBA00022989"/>
    </source>
</evidence>
<evidence type="ECO:0000256" key="1">
    <source>
        <dbReference type="ARBA" id="ARBA00004115"/>
    </source>
</evidence>
<evidence type="ECO:0000259" key="14">
    <source>
        <dbReference type="Pfam" id="PF25293"/>
    </source>
</evidence>
<accession>A0A1B6LTB9</accession>
<feature type="signal peptide" evidence="12">
    <location>
        <begin position="1"/>
        <end position="21"/>
    </location>
</feature>
<organism evidence="15">
    <name type="scientific">Graphocephala atropunctata</name>
    <dbReference type="NCBI Taxonomy" id="36148"/>
    <lineage>
        <taxon>Eukaryota</taxon>
        <taxon>Metazoa</taxon>
        <taxon>Ecdysozoa</taxon>
        <taxon>Arthropoda</taxon>
        <taxon>Hexapoda</taxon>
        <taxon>Insecta</taxon>
        <taxon>Pterygota</taxon>
        <taxon>Neoptera</taxon>
        <taxon>Paraneoptera</taxon>
        <taxon>Hemiptera</taxon>
        <taxon>Auchenorrhyncha</taxon>
        <taxon>Membracoidea</taxon>
        <taxon>Cicadellidae</taxon>
        <taxon>Cicadellinae</taxon>
        <taxon>Cicadellini</taxon>
        <taxon>Graphocephala</taxon>
    </lineage>
</organism>
<comment type="similarity">
    <text evidence="2">Belongs to the EMC1 family.</text>
</comment>
<comment type="subcellular location">
    <subcellularLocation>
        <location evidence="1">Endoplasmic reticulum membrane</location>
        <topology evidence="1">Single-pass type I membrane protein</topology>
    </subcellularLocation>
</comment>